<evidence type="ECO:0000313" key="7">
    <source>
        <dbReference type="Proteomes" id="UP000052978"/>
    </source>
</evidence>
<dbReference type="InterPro" id="IPR001519">
    <property type="entry name" value="Ferritin"/>
</dbReference>
<sequence length="83" mass="9414">MNSQICQNYSTEVESAINRLANLHLLASNTYLSLGFSFDLHDVALEGVGHFFRSTHADPHLCDFLENHFLNEEMKLIKKMGST</sequence>
<dbReference type="GO" id="GO:0006826">
    <property type="term" value="P:iron ion transport"/>
    <property type="evidence" value="ECO:0007669"/>
    <property type="project" value="InterPro"/>
</dbReference>
<dbReference type="PROSITE" id="PS00204">
    <property type="entry name" value="FERRITIN_2"/>
    <property type="match status" value="1"/>
</dbReference>
<evidence type="ECO:0000256" key="3">
    <source>
        <dbReference type="ARBA" id="ARBA00047045"/>
    </source>
</evidence>
<feature type="domain" description="Ferritin-like diiron" evidence="5">
    <location>
        <begin position="7"/>
        <end position="83"/>
    </location>
</feature>
<organism evidence="6 7">
    <name type="scientific">Myotis brandtii</name>
    <name type="common">Brandt's bat</name>
    <dbReference type="NCBI Taxonomy" id="109478"/>
    <lineage>
        <taxon>Eukaryota</taxon>
        <taxon>Metazoa</taxon>
        <taxon>Chordata</taxon>
        <taxon>Craniata</taxon>
        <taxon>Vertebrata</taxon>
        <taxon>Euteleostomi</taxon>
        <taxon>Mammalia</taxon>
        <taxon>Eutheria</taxon>
        <taxon>Laurasiatheria</taxon>
        <taxon>Chiroptera</taxon>
        <taxon>Yangochiroptera</taxon>
        <taxon>Vespertilionidae</taxon>
        <taxon>Myotis</taxon>
    </lineage>
</organism>
<dbReference type="Proteomes" id="UP000052978">
    <property type="component" value="Unassembled WGS sequence"/>
</dbReference>
<gene>
    <name evidence="6" type="ORF">D623_10018810</name>
</gene>
<keyword evidence="4" id="KW-0408">Iron</keyword>
<comment type="subcellular location">
    <subcellularLocation>
        <location evidence="1">Autolysosome</location>
    </subcellularLocation>
</comment>
<dbReference type="Gene3D" id="1.20.1260.10">
    <property type="match status" value="2"/>
</dbReference>
<dbReference type="GO" id="GO:0008198">
    <property type="term" value="F:ferrous iron binding"/>
    <property type="evidence" value="ECO:0007669"/>
    <property type="project" value="TreeGrafter"/>
</dbReference>
<dbReference type="GO" id="GO:0006879">
    <property type="term" value="P:intracellular iron ion homeostasis"/>
    <property type="evidence" value="ECO:0007669"/>
    <property type="project" value="UniProtKB-KW"/>
</dbReference>
<dbReference type="eggNOG" id="KOG2332">
    <property type="taxonomic scope" value="Eukaryota"/>
</dbReference>
<dbReference type="InterPro" id="IPR014034">
    <property type="entry name" value="Ferritin_CS"/>
</dbReference>
<dbReference type="GO" id="GO:0008199">
    <property type="term" value="F:ferric iron binding"/>
    <property type="evidence" value="ECO:0007669"/>
    <property type="project" value="InterPro"/>
</dbReference>
<dbReference type="GO" id="GO:0044754">
    <property type="term" value="C:autolysosome"/>
    <property type="evidence" value="ECO:0007669"/>
    <property type="project" value="UniProtKB-SubCell"/>
</dbReference>
<dbReference type="EMBL" id="KE161472">
    <property type="protein sequence ID" value="EPQ04061.1"/>
    <property type="molecule type" value="Genomic_DNA"/>
</dbReference>
<comment type="similarity">
    <text evidence="4">Belongs to the ferritin family.</text>
</comment>
<keyword evidence="4" id="KW-0409">Iron storage</keyword>
<evidence type="ECO:0000256" key="1">
    <source>
        <dbReference type="ARBA" id="ARBA00044942"/>
    </source>
</evidence>
<dbReference type="SUPFAM" id="SSF47240">
    <property type="entry name" value="Ferritin-like"/>
    <property type="match status" value="1"/>
</dbReference>
<keyword evidence="7" id="KW-1185">Reference proteome</keyword>
<dbReference type="InterPro" id="IPR009078">
    <property type="entry name" value="Ferritin-like_SF"/>
</dbReference>
<keyword evidence="4" id="KW-0479">Metal-binding</keyword>
<dbReference type="PROSITE" id="PS50905">
    <property type="entry name" value="FERRITIN_LIKE"/>
    <property type="match status" value="1"/>
</dbReference>
<comment type="subunit">
    <text evidence="3">Oligomer of 24 subunits. There are two types of subunits: L (light) chain and H (heavy) chain. The major chain can be light or heavy, depending on the species and tissue type. The functional molecule forms a roughly spherical shell with a diameter of 12 nm and contains a central cavity into which the insoluble mineral iron core is deposited. Interacts with NCOA4.</text>
</comment>
<proteinExistence type="inferred from homology"/>
<dbReference type="PANTHER" id="PTHR11431:SF47">
    <property type="entry name" value="FERRITIN LIGHT CHAIN"/>
    <property type="match status" value="1"/>
</dbReference>
<protein>
    <recommendedName>
        <fullName evidence="4">Ferritin</fullName>
    </recommendedName>
</protein>
<reference evidence="6 7" key="1">
    <citation type="journal article" date="2013" name="Nat. Commun.">
        <title>Genome analysis reveals insights into physiology and longevity of the Brandt's bat Myotis brandtii.</title>
        <authorList>
            <person name="Seim I."/>
            <person name="Fang X."/>
            <person name="Xiong Z."/>
            <person name="Lobanov A.V."/>
            <person name="Huang Z."/>
            <person name="Ma S."/>
            <person name="Feng Y."/>
            <person name="Turanov A.A."/>
            <person name="Zhu Y."/>
            <person name="Lenz T.L."/>
            <person name="Gerashchenko M.V."/>
            <person name="Fan D."/>
            <person name="Hee Yim S."/>
            <person name="Yao X."/>
            <person name="Jordan D."/>
            <person name="Xiong Y."/>
            <person name="Ma Y."/>
            <person name="Lyapunov A.N."/>
            <person name="Chen G."/>
            <person name="Kulakova O.I."/>
            <person name="Sun Y."/>
            <person name="Lee S.G."/>
            <person name="Bronson R.T."/>
            <person name="Moskalev A.A."/>
            <person name="Sunyaev S.R."/>
            <person name="Zhang G."/>
            <person name="Krogh A."/>
            <person name="Wang J."/>
            <person name="Gladyshev V.N."/>
        </authorList>
    </citation>
    <scope>NUCLEOTIDE SEQUENCE [LARGE SCALE GENOMIC DNA]</scope>
</reference>
<comment type="function">
    <text evidence="2">Stores iron in a soluble, non-toxic, readily available form. Important for iron homeostasis. Iron is taken up in the ferrous form and deposited as ferric hydroxides after oxidation. Also plays a role in delivery of iron to cells. Mediates iron uptake in capsule cells of the developing kidney. Delivery to lysosomes by the cargo receptor NCOA4 for autophagic degradation and release or iron.</text>
</comment>
<name>S7MJ32_MYOBR</name>
<evidence type="ECO:0000313" key="6">
    <source>
        <dbReference type="EMBL" id="EPQ04061.1"/>
    </source>
</evidence>
<dbReference type="InterPro" id="IPR012347">
    <property type="entry name" value="Ferritin-like"/>
</dbReference>
<evidence type="ECO:0000256" key="2">
    <source>
        <dbReference type="ARBA" id="ARBA00045578"/>
    </source>
</evidence>
<dbReference type="PANTHER" id="PTHR11431">
    <property type="entry name" value="FERRITIN"/>
    <property type="match status" value="1"/>
</dbReference>
<dbReference type="InterPro" id="IPR009040">
    <property type="entry name" value="Ferritin-like_diiron"/>
</dbReference>
<evidence type="ECO:0000256" key="4">
    <source>
        <dbReference type="RuleBase" id="RU361145"/>
    </source>
</evidence>
<evidence type="ECO:0000259" key="5">
    <source>
        <dbReference type="PROSITE" id="PS50905"/>
    </source>
</evidence>
<accession>S7MJ32</accession>
<dbReference type="AlphaFoldDB" id="S7MJ32"/>